<reference evidence="1" key="1">
    <citation type="submission" date="2021-06" db="EMBL/GenBank/DDBJ databases">
        <authorList>
            <person name="Kallberg Y."/>
            <person name="Tangrot J."/>
            <person name="Rosling A."/>
        </authorList>
    </citation>
    <scope>NUCLEOTIDE SEQUENCE</scope>
    <source>
        <strain evidence="1">87-6 pot B 2015</strain>
    </source>
</reference>
<name>A0A9N9CFC4_FUNMO</name>
<proteinExistence type="predicted"/>
<comment type="caution">
    <text evidence="1">The sequence shown here is derived from an EMBL/GenBank/DDBJ whole genome shotgun (WGS) entry which is preliminary data.</text>
</comment>
<evidence type="ECO:0000313" key="1">
    <source>
        <dbReference type="EMBL" id="CAG8599787.1"/>
    </source>
</evidence>
<dbReference type="EMBL" id="CAJVPP010002432">
    <property type="protein sequence ID" value="CAG8599787.1"/>
    <property type="molecule type" value="Genomic_DNA"/>
</dbReference>
<keyword evidence="2" id="KW-1185">Reference proteome</keyword>
<dbReference type="Proteomes" id="UP000789375">
    <property type="component" value="Unassembled WGS sequence"/>
</dbReference>
<evidence type="ECO:0000313" key="2">
    <source>
        <dbReference type="Proteomes" id="UP000789375"/>
    </source>
</evidence>
<dbReference type="AlphaFoldDB" id="A0A9N9CFC4"/>
<sequence length="88" mass="10109">MTRLLMRALKSNFKKLSPKSKGTEPTLRTILCMGKAIQANDCIMKQSFMYKEKRQPQRSQFCTKTPSRNGSKYLIQLLTGYTKVESVT</sequence>
<organism evidence="1 2">
    <name type="scientific">Funneliformis mosseae</name>
    <name type="common">Endomycorrhizal fungus</name>
    <name type="synonym">Glomus mosseae</name>
    <dbReference type="NCBI Taxonomy" id="27381"/>
    <lineage>
        <taxon>Eukaryota</taxon>
        <taxon>Fungi</taxon>
        <taxon>Fungi incertae sedis</taxon>
        <taxon>Mucoromycota</taxon>
        <taxon>Glomeromycotina</taxon>
        <taxon>Glomeromycetes</taxon>
        <taxon>Glomerales</taxon>
        <taxon>Glomeraceae</taxon>
        <taxon>Funneliformis</taxon>
    </lineage>
</organism>
<protein>
    <submittedName>
        <fullName evidence="1">13474_t:CDS:1</fullName>
    </submittedName>
</protein>
<gene>
    <name evidence="1" type="ORF">FMOSSE_LOCUS8886</name>
</gene>
<accession>A0A9N9CFC4</accession>